<name>A0A2P2QR64_RHIMU</name>
<proteinExistence type="predicted"/>
<reference evidence="1" key="1">
    <citation type="submission" date="2018-02" db="EMBL/GenBank/DDBJ databases">
        <title>Rhizophora mucronata_Transcriptome.</title>
        <authorList>
            <person name="Meera S.P."/>
            <person name="Sreeshan A."/>
            <person name="Augustine A."/>
        </authorList>
    </citation>
    <scope>NUCLEOTIDE SEQUENCE</scope>
    <source>
        <tissue evidence="1">Leaf</tissue>
    </source>
</reference>
<accession>A0A2P2QR64</accession>
<evidence type="ECO:0000313" key="1">
    <source>
        <dbReference type="EMBL" id="MBX69536.1"/>
    </source>
</evidence>
<organism evidence="1">
    <name type="scientific">Rhizophora mucronata</name>
    <name type="common">Asiatic mangrove</name>
    <dbReference type="NCBI Taxonomy" id="61149"/>
    <lineage>
        <taxon>Eukaryota</taxon>
        <taxon>Viridiplantae</taxon>
        <taxon>Streptophyta</taxon>
        <taxon>Embryophyta</taxon>
        <taxon>Tracheophyta</taxon>
        <taxon>Spermatophyta</taxon>
        <taxon>Magnoliopsida</taxon>
        <taxon>eudicotyledons</taxon>
        <taxon>Gunneridae</taxon>
        <taxon>Pentapetalae</taxon>
        <taxon>rosids</taxon>
        <taxon>fabids</taxon>
        <taxon>Malpighiales</taxon>
        <taxon>Rhizophoraceae</taxon>
        <taxon>Rhizophora</taxon>
    </lineage>
</organism>
<sequence>MLPRSPGLCCGW</sequence>
<protein>
    <submittedName>
        <fullName evidence="1">Uncharacterized protein</fullName>
    </submittedName>
</protein>
<dbReference type="EMBL" id="GGEC01089052">
    <property type="protein sequence ID" value="MBX69536.1"/>
    <property type="molecule type" value="Transcribed_RNA"/>
</dbReference>